<evidence type="ECO:0000313" key="2">
    <source>
        <dbReference type="Proteomes" id="UP000775872"/>
    </source>
</evidence>
<dbReference type="Proteomes" id="UP000775872">
    <property type="component" value="Unassembled WGS sequence"/>
</dbReference>
<organism evidence="1 2">
    <name type="scientific">Clonostachys solani</name>
    <dbReference type="NCBI Taxonomy" id="160281"/>
    <lineage>
        <taxon>Eukaryota</taxon>
        <taxon>Fungi</taxon>
        <taxon>Dikarya</taxon>
        <taxon>Ascomycota</taxon>
        <taxon>Pezizomycotina</taxon>
        <taxon>Sordariomycetes</taxon>
        <taxon>Hypocreomycetidae</taxon>
        <taxon>Hypocreales</taxon>
        <taxon>Bionectriaceae</taxon>
        <taxon>Clonostachys</taxon>
    </lineage>
</organism>
<protein>
    <submittedName>
        <fullName evidence="1">Uncharacterized protein</fullName>
    </submittedName>
</protein>
<gene>
    <name evidence="1" type="ORF">CSOL1703_00000001</name>
</gene>
<evidence type="ECO:0000313" key="1">
    <source>
        <dbReference type="EMBL" id="CAH0048058.1"/>
    </source>
</evidence>
<dbReference type="AlphaFoldDB" id="A0A9N9Z348"/>
<dbReference type="OrthoDB" id="2588098at2759"/>
<comment type="caution">
    <text evidence="1">The sequence shown here is derived from an EMBL/GenBank/DDBJ whole genome shotgun (WGS) entry which is preliminary data.</text>
</comment>
<reference evidence="2" key="1">
    <citation type="submission" date="2019-06" db="EMBL/GenBank/DDBJ databases">
        <authorList>
            <person name="Broberg M."/>
        </authorList>
    </citation>
    <scope>NUCLEOTIDE SEQUENCE [LARGE SCALE GENOMIC DNA]</scope>
</reference>
<dbReference type="EMBL" id="CABFOC020000035">
    <property type="protein sequence ID" value="CAH0048058.1"/>
    <property type="molecule type" value="Genomic_DNA"/>
</dbReference>
<reference evidence="1 2" key="2">
    <citation type="submission" date="2021-10" db="EMBL/GenBank/DDBJ databases">
        <authorList>
            <person name="Piombo E."/>
        </authorList>
    </citation>
    <scope>NUCLEOTIDE SEQUENCE [LARGE SCALE GENOMIC DNA]</scope>
</reference>
<accession>A0A9N9Z348</accession>
<keyword evidence="2" id="KW-1185">Reference proteome</keyword>
<sequence>MGQYWKFVNIDKRQVLAHESGLKLLEMLADRALEPLVGLLRRPQWVPYIAPSYAIQSSKQKSLESPVIALPQEVIEHIVSLLVEDERAGGPDLICLSLTCSYFFRLLGSRVQTLLAEDEAPWAGDRLIFVGDYANGIPEGVLNEAERRQLLGKAHEEVENDAPGPRVVTDEPNPLYYSIEQKFAEKGAVFEWRNDPDEVELSGSLLSHVQKRIGSTPECKKDINLIPGFLQNMPTDASGNPRKKAVLLRNLTTKEFVLDDTIAQGSLKYSLGEVLGTFTVWTEDGSGTESLQIPGRWAGHRFDIGCLEDVAGEGWKNVSDEAAQNLQDGELYDYGVGRRAWE</sequence>
<name>A0A9N9Z348_9HYPO</name>
<proteinExistence type="predicted"/>